<reference evidence="6" key="2">
    <citation type="journal article" date="2021" name="Syst. Appl. Microbiol.">
        <title>Roseomonas hellenica sp. nov., isolated from roots of wild-growing Alkanna tinctoria.</title>
        <authorList>
            <person name="Rat A."/>
            <person name="Naranjo H.D."/>
            <person name="Lebbe L."/>
            <person name="Cnockaert M."/>
            <person name="Krigas N."/>
            <person name="Grigoriadou K."/>
            <person name="Maloupa E."/>
            <person name="Willems A."/>
        </authorList>
    </citation>
    <scope>NUCLEOTIDE SEQUENCE</scope>
    <source>
        <strain evidence="6">LMG 31228</strain>
    </source>
</reference>
<dbReference type="GO" id="GO:1904680">
    <property type="term" value="F:peptide transmembrane transporter activity"/>
    <property type="evidence" value="ECO:0007669"/>
    <property type="project" value="TreeGrafter"/>
</dbReference>
<dbReference type="Gene3D" id="3.90.76.10">
    <property type="entry name" value="Dipeptide-binding Protein, Domain 1"/>
    <property type="match status" value="1"/>
</dbReference>
<comment type="subcellular location">
    <subcellularLocation>
        <location evidence="1">Periplasm</location>
    </subcellularLocation>
</comment>
<dbReference type="EMBL" id="JAAEDL010000015">
    <property type="protein sequence ID" value="MBR0681989.1"/>
    <property type="molecule type" value="Genomic_DNA"/>
</dbReference>
<dbReference type="PIRSF" id="PIRSF002741">
    <property type="entry name" value="MppA"/>
    <property type="match status" value="1"/>
</dbReference>
<dbReference type="Gene3D" id="3.10.105.10">
    <property type="entry name" value="Dipeptide-binding Protein, Domain 3"/>
    <property type="match status" value="1"/>
</dbReference>
<dbReference type="Proteomes" id="UP001138709">
    <property type="component" value="Unassembled WGS sequence"/>
</dbReference>
<protein>
    <submittedName>
        <fullName evidence="6">ABC transporter substrate-binding protein</fullName>
    </submittedName>
</protein>
<organism evidence="6 7">
    <name type="scientific">Neoroseomonas eburnea</name>
    <dbReference type="NCBI Taxonomy" id="1346889"/>
    <lineage>
        <taxon>Bacteria</taxon>
        <taxon>Pseudomonadati</taxon>
        <taxon>Pseudomonadota</taxon>
        <taxon>Alphaproteobacteria</taxon>
        <taxon>Acetobacterales</taxon>
        <taxon>Acetobacteraceae</taxon>
        <taxon>Neoroseomonas</taxon>
    </lineage>
</organism>
<dbReference type="InterPro" id="IPR030678">
    <property type="entry name" value="Peptide/Ni-bd"/>
</dbReference>
<dbReference type="InterPro" id="IPR039424">
    <property type="entry name" value="SBP_5"/>
</dbReference>
<evidence type="ECO:0000256" key="2">
    <source>
        <dbReference type="ARBA" id="ARBA00005695"/>
    </source>
</evidence>
<feature type="domain" description="Solute-binding protein family 5" evidence="5">
    <location>
        <begin position="73"/>
        <end position="410"/>
    </location>
</feature>
<dbReference type="PROSITE" id="PS51318">
    <property type="entry name" value="TAT"/>
    <property type="match status" value="1"/>
</dbReference>
<keyword evidence="3" id="KW-0813">Transport</keyword>
<proteinExistence type="inferred from homology"/>
<dbReference type="PANTHER" id="PTHR30290">
    <property type="entry name" value="PERIPLASMIC BINDING COMPONENT OF ABC TRANSPORTER"/>
    <property type="match status" value="1"/>
</dbReference>
<keyword evidence="4" id="KW-0732">Signal</keyword>
<dbReference type="GO" id="GO:0015833">
    <property type="term" value="P:peptide transport"/>
    <property type="evidence" value="ECO:0007669"/>
    <property type="project" value="TreeGrafter"/>
</dbReference>
<dbReference type="InterPro" id="IPR000914">
    <property type="entry name" value="SBP_5_dom"/>
</dbReference>
<dbReference type="CDD" id="cd00995">
    <property type="entry name" value="PBP2_NikA_DppA_OppA_like"/>
    <property type="match status" value="1"/>
</dbReference>
<dbReference type="Pfam" id="PF00496">
    <property type="entry name" value="SBP_bac_5"/>
    <property type="match status" value="1"/>
</dbReference>
<comment type="caution">
    <text evidence="6">The sequence shown here is derived from an EMBL/GenBank/DDBJ whole genome shotgun (WGS) entry which is preliminary data.</text>
</comment>
<keyword evidence="7" id="KW-1185">Reference proteome</keyword>
<dbReference type="PANTHER" id="PTHR30290:SF9">
    <property type="entry name" value="OLIGOPEPTIDE-BINDING PROTEIN APPA"/>
    <property type="match status" value="1"/>
</dbReference>
<evidence type="ECO:0000256" key="4">
    <source>
        <dbReference type="ARBA" id="ARBA00022729"/>
    </source>
</evidence>
<evidence type="ECO:0000259" key="5">
    <source>
        <dbReference type="Pfam" id="PF00496"/>
    </source>
</evidence>
<sequence>MIPDLSRRGLLLGGAALAAPRGALAQPAAPRSGTLKISTLGLDTADPHRHTGSIAVQQAYVEGLTSIAADGSVEPFLAEAFETTHGGRVITLRLREGVRFHDGSAMTSAEVLANFERYRTRIRGGMLAEPMRQAEAVEAPDARTIVVRLKDPYAPFLHLCSEFWVVSPNSPGWDATITRPIGTGPFTFGTWVPNARFHAPAFEQYWQPGKPQLAAVEFDLRESGDPSLALRAGDLHIASVGRDRLTTLSRDPNIRIGKLKDIQWFFVAFNNRNPRAPFDDIRVRRAVAHALDKPGFMRFVAGTDGIVTNQMVIPGNANFDRALHEADPYARPDMDRARALLREAGVDPARIRVEMISWQNSYAQVAAQMVSRLGFQVNHVPLDDIGAQRRAGQYDWDLAVFSSGPRPDVFLRYVRLMSNGPNPVLWGGIQDAELDAMIRAAVAEPDQARRAALYNTAYRRVLERHYFVVLGHSQNLIAQRAEVQGWDPGFTWSPHWASGGIAQVSLGSRARG</sequence>
<dbReference type="GO" id="GO:0030288">
    <property type="term" value="C:outer membrane-bounded periplasmic space"/>
    <property type="evidence" value="ECO:0007669"/>
    <property type="project" value="UniProtKB-ARBA"/>
</dbReference>
<dbReference type="InterPro" id="IPR006311">
    <property type="entry name" value="TAT_signal"/>
</dbReference>
<comment type="similarity">
    <text evidence="2">Belongs to the bacterial solute-binding protein 5 family.</text>
</comment>
<name>A0A9X9XE53_9PROT</name>
<dbReference type="SUPFAM" id="SSF53850">
    <property type="entry name" value="Periplasmic binding protein-like II"/>
    <property type="match status" value="1"/>
</dbReference>
<accession>A0A9X9XE53</accession>
<gene>
    <name evidence="6" type="ORF">GXW74_15955</name>
</gene>
<evidence type="ECO:0000256" key="3">
    <source>
        <dbReference type="ARBA" id="ARBA00022448"/>
    </source>
</evidence>
<reference evidence="6" key="1">
    <citation type="submission" date="2020-01" db="EMBL/GenBank/DDBJ databases">
        <authorList>
            <person name="Rat A."/>
        </authorList>
    </citation>
    <scope>NUCLEOTIDE SEQUENCE</scope>
    <source>
        <strain evidence="6">LMG 31228</strain>
    </source>
</reference>
<dbReference type="AlphaFoldDB" id="A0A9X9XE53"/>
<dbReference type="GO" id="GO:0043190">
    <property type="term" value="C:ATP-binding cassette (ABC) transporter complex"/>
    <property type="evidence" value="ECO:0007669"/>
    <property type="project" value="InterPro"/>
</dbReference>
<evidence type="ECO:0000256" key="1">
    <source>
        <dbReference type="ARBA" id="ARBA00004418"/>
    </source>
</evidence>
<evidence type="ECO:0000313" key="6">
    <source>
        <dbReference type="EMBL" id="MBR0681989.1"/>
    </source>
</evidence>
<evidence type="ECO:0000313" key="7">
    <source>
        <dbReference type="Proteomes" id="UP001138709"/>
    </source>
</evidence>
<dbReference type="Gene3D" id="3.40.190.10">
    <property type="entry name" value="Periplasmic binding protein-like II"/>
    <property type="match status" value="1"/>
</dbReference>